<reference evidence="3 4" key="1">
    <citation type="submission" date="2021-05" db="EMBL/GenBank/DDBJ databases">
        <title>Draft Genome Sequences of Clinical Respiratory Isolates of Mycobacterium goodii Recovered in Ireland.</title>
        <authorList>
            <person name="Flanagan P.R."/>
            <person name="Mok S."/>
            <person name="Roycroft E."/>
            <person name="Rogers T.R."/>
            <person name="Fitzgibbon M."/>
        </authorList>
    </citation>
    <scope>NUCLEOTIDE SEQUENCE [LARGE SCALE GENOMIC DNA]</scope>
    <source>
        <strain evidence="3 4">14IE55</strain>
    </source>
</reference>
<dbReference type="InterPro" id="IPR007969">
    <property type="entry name" value="DUF732"/>
</dbReference>
<evidence type="ECO:0000313" key="3">
    <source>
        <dbReference type="EMBL" id="MBU8827099.1"/>
    </source>
</evidence>
<dbReference type="EMBL" id="JAHBOM010000035">
    <property type="protein sequence ID" value="MBU8827099.1"/>
    <property type="molecule type" value="Genomic_DNA"/>
</dbReference>
<name>A0ABS6HWP9_MYCGD</name>
<protein>
    <submittedName>
        <fullName evidence="3">DUF732 domain-containing protein</fullName>
    </submittedName>
</protein>
<proteinExistence type="predicted"/>
<keyword evidence="4" id="KW-1185">Reference proteome</keyword>
<organism evidence="3 4">
    <name type="scientific">Mycolicibacterium goodii</name>
    <name type="common">Mycobacterium goodii</name>
    <dbReference type="NCBI Taxonomy" id="134601"/>
    <lineage>
        <taxon>Bacteria</taxon>
        <taxon>Bacillati</taxon>
        <taxon>Actinomycetota</taxon>
        <taxon>Actinomycetes</taxon>
        <taxon>Mycobacteriales</taxon>
        <taxon>Mycobacteriaceae</taxon>
        <taxon>Mycolicibacterium</taxon>
    </lineage>
</organism>
<evidence type="ECO:0000259" key="2">
    <source>
        <dbReference type="Pfam" id="PF05305"/>
    </source>
</evidence>
<feature type="chain" id="PRO_5046504062" evidence="1">
    <location>
        <begin position="29"/>
        <end position="108"/>
    </location>
</feature>
<evidence type="ECO:0000256" key="1">
    <source>
        <dbReference type="SAM" id="SignalP"/>
    </source>
</evidence>
<gene>
    <name evidence="3" type="ORF">KL859_30020</name>
</gene>
<dbReference type="Proteomes" id="UP000696413">
    <property type="component" value="Unassembled WGS sequence"/>
</dbReference>
<dbReference type="Pfam" id="PF05305">
    <property type="entry name" value="DUF732"/>
    <property type="match status" value="1"/>
</dbReference>
<keyword evidence="1" id="KW-0732">Signal</keyword>
<dbReference type="RefSeq" id="WP_157883988.1">
    <property type="nucleotide sequence ID" value="NZ_JAHBOM010000035.1"/>
</dbReference>
<comment type="caution">
    <text evidence="3">The sequence shown here is derived from an EMBL/GenBank/DDBJ whole genome shotgun (WGS) entry which is preliminary data.</text>
</comment>
<sequence length="108" mass="11342">MLARAGALTAMASVTTVLLVGSPAVAHADEQAFMSQVYLYAHPSLTGPRLLDLGYQACRVRREGRSTDAAKVAVWQTLSADGILSSNAEIGSLVHVAIDTLCPEVGYP</sequence>
<feature type="domain" description="DUF732" evidence="2">
    <location>
        <begin position="29"/>
        <end position="104"/>
    </location>
</feature>
<accession>A0ABS6HWP9</accession>
<feature type="signal peptide" evidence="1">
    <location>
        <begin position="1"/>
        <end position="28"/>
    </location>
</feature>
<evidence type="ECO:0000313" key="4">
    <source>
        <dbReference type="Proteomes" id="UP000696413"/>
    </source>
</evidence>